<accession>A0A9J6ARW1</accession>
<organism evidence="1 2">
    <name type="scientific">Solanum commersonii</name>
    <name type="common">Commerson's wild potato</name>
    <name type="synonym">Commerson's nightshade</name>
    <dbReference type="NCBI Taxonomy" id="4109"/>
    <lineage>
        <taxon>Eukaryota</taxon>
        <taxon>Viridiplantae</taxon>
        <taxon>Streptophyta</taxon>
        <taxon>Embryophyta</taxon>
        <taxon>Tracheophyta</taxon>
        <taxon>Spermatophyta</taxon>
        <taxon>Magnoliopsida</taxon>
        <taxon>eudicotyledons</taxon>
        <taxon>Gunneridae</taxon>
        <taxon>Pentapetalae</taxon>
        <taxon>asterids</taxon>
        <taxon>lamiids</taxon>
        <taxon>Solanales</taxon>
        <taxon>Solanaceae</taxon>
        <taxon>Solanoideae</taxon>
        <taxon>Solaneae</taxon>
        <taxon>Solanum</taxon>
    </lineage>
</organism>
<protein>
    <submittedName>
        <fullName evidence="1">Uncharacterized protein</fullName>
    </submittedName>
</protein>
<evidence type="ECO:0000313" key="1">
    <source>
        <dbReference type="EMBL" id="KAG5627035.1"/>
    </source>
</evidence>
<dbReference type="Proteomes" id="UP000824120">
    <property type="component" value="Chromosome 2"/>
</dbReference>
<keyword evidence="2" id="KW-1185">Reference proteome</keyword>
<dbReference type="AlphaFoldDB" id="A0A9J6ARW1"/>
<gene>
    <name evidence="1" type="ORF">H5410_012253</name>
</gene>
<reference evidence="1 2" key="1">
    <citation type="submission" date="2020-09" db="EMBL/GenBank/DDBJ databases">
        <title>De no assembly of potato wild relative species, Solanum commersonii.</title>
        <authorList>
            <person name="Cho K."/>
        </authorList>
    </citation>
    <scope>NUCLEOTIDE SEQUENCE [LARGE SCALE GENOMIC DNA]</scope>
    <source>
        <strain evidence="1">LZ3.2</strain>
        <tissue evidence="1">Leaf</tissue>
    </source>
</reference>
<sequence length="178" mass="21015">MNFFWEGNSEKNKIHLVNWESCLTSKKNGGAGIKNMKIPNQSLMMKWIWNFNSHDQPLRKKVIREKYGLDGRWNTKVSNSPYGVNLWKSTRNLWPKLLTKTMFSIGNGKKVDLWNDKWIEQGQIFPQSTIEMFKGTTEPDFLIWLRKAKQIYSENIIHGIHNLKQSEWDLALEDDLED</sequence>
<dbReference type="EMBL" id="JACXVP010000002">
    <property type="protein sequence ID" value="KAG5627035.1"/>
    <property type="molecule type" value="Genomic_DNA"/>
</dbReference>
<name>A0A9J6ARW1_SOLCO</name>
<dbReference type="OrthoDB" id="1435349at2759"/>
<proteinExistence type="predicted"/>
<evidence type="ECO:0000313" key="2">
    <source>
        <dbReference type="Proteomes" id="UP000824120"/>
    </source>
</evidence>
<comment type="caution">
    <text evidence="1">The sequence shown here is derived from an EMBL/GenBank/DDBJ whole genome shotgun (WGS) entry which is preliminary data.</text>
</comment>